<dbReference type="VEuPathDB" id="TriTrypDB:Lsey_0302_0080"/>
<dbReference type="EMBL" id="LJSK01000302">
    <property type="protein sequence ID" value="KPI83991.1"/>
    <property type="molecule type" value="Genomic_DNA"/>
</dbReference>
<evidence type="ECO:0008006" key="4">
    <source>
        <dbReference type="Google" id="ProtNLM"/>
    </source>
</evidence>
<dbReference type="OrthoDB" id="261996at2759"/>
<proteinExistence type="predicted"/>
<sequence length="297" mass="32341">MTGAHLNPTQQLRSRQAFQSHKYLKELNEATEEAVRLHDKYFAALEKVMTCLLNNRDILEEVRQTIGPDGAAVVSTAPATTQLVSAYTNWKMSPEMDTLRGELEALRALSTEGRHTAKVTKTLSLTAEQCAKKCAYVNSPEYQAKVAHRSGAAQEKLISEARAENAKLLQLDMSLYQELKANSTWWSTKLAYRANELCSAFSRLGSRIVASFPAPMYAVAANAPMMQPMMGGAGLPPANAAAVSEMPYAYSNVPTHTTRNSFPNPSVPVSSARSEGATYSSGVPLAYHEHGSEKSVP</sequence>
<evidence type="ECO:0000313" key="2">
    <source>
        <dbReference type="EMBL" id="KPI83991.1"/>
    </source>
</evidence>
<keyword evidence="3" id="KW-1185">Reference proteome</keyword>
<evidence type="ECO:0000256" key="1">
    <source>
        <dbReference type="SAM" id="MobiDB-lite"/>
    </source>
</evidence>
<name>A0A0N1PAJ7_LEPSE</name>
<organism evidence="2 3">
    <name type="scientific">Leptomonas seymouri</name>
    <dbReference type="NCBI Taxonomy" id="5684"/>
    <lineage>
        <taxon>Eukaryota</taxon>
        <taxon>Discoba</taxon>
        <taxon>Euglenozoa</taxon>
        <taxon>Kinetoplastea</taxon>
        <taxon>Metakinetoplastina</taxon>
        <taxon>Trypanosomatida</taxon>
        <taxon>Trypanosomatidae</taxon>
        <taxon>Leishmaniinae</taxon>
        <taxon>Leptomonas</taxon>
    </lineage>
</organism>
<comment type="caution">
    <text evidence="2">The sequence shown here is derived from an EMBL/GenBank/DDBJ whole genome shotgun (WGS) entry which is preliminary data.</text>
</comment>
<accession>A0A0N1PAJ7</accession>
<dbReference type="OMA" id="CRTVACF"/>
<feature type="compositionally biased region" description="Low complexity" evidence="1">
    <location>
        <begin position="260"/>
        <end position="271"/>
    </location>
</feature>
<gene>
    <name evidence="2" type="ORF">ABL78_6966</name>
</gene>
<evidence type="ECO:0000313" key="3">
    <source>
        <dbReference type="Proteomes" id="UP000038009"/>
    </source>
</evidence>
<protein>
    <recommendedName>
        <fullName evidence="4">BAR domain-containing protein</fullName>
    </recommendedName>
</protein>
<feature type="region of interest" description="Disordered" evidence="1">
    <location>
        <begin position="257"/>
        <end position="277"/>
    </location>
</feature>
<reference evidence="2 3" key="1">
    <citation type="journal article" date="2015" name="PLoS Pathog.">
        <title>Leptomonas seymouri: Adaptations to the Dixenous Life Cycle Analyzed by Genome Sequencing, Transcriptome Profiling and Co-infection with Leishmania donovani.</title>
        <authorList>
            <person name="Kraeva N."/>
            <person name="Butenko A."/>
            <person name="Hlavacova J."/>
            <person name="Kostygov A."/>
            <person name="Myskova J."/>
            <person name="Grybchuk D."/>
            <person name="Lestinova T."/>
            <person name="Votypka J."/>
            <person name="Volf P."/>
            <person name="Opperdoes F."/>
            <person name="Flegontov P."/>
            <person name="Lukes J."/>
            <person name="Yurchenko V."/>
        </authorList>
    </citation>
    <scope>NUCLEOTIDE SEQUENCE [LARGE SCALE GENOMIC DNA]</scope>
    <source>
        <strain evidence="2 3">ATCC 30220</strain>
    </source>
</reference>
<dbReference type="Proteomes" id="UP000038009">
    <property type="component" value="Unassembled WGS sequence"/>
</dbReference>
<dbReference type="AlphaFoldDB" id="A0A0N1PAJ7"/>